<dbReference type="PANTHER" id="PTHR13847:SF279">
    <property type="entry name" value="FAD DEPENDENT OXIDOREDUCTASE DOMAIN-CONTAINING PROTEIN-RELATED"/>
    <property type="match status" value="1"/>
</dbReference>
<reference evidence="2 3" key="1">
    <citation type="journal article" date="2011" name="Proc. Natl. Acad. Sci. U.S.A.">
        <title>Genome and transcriptome analyses of the mountain pine beetle-fungal symbiont Grosmannia clavigera, a lodgepole pine pathogen.</title>
        <authorList>
            <person name="DiGuistini S."/>
            <person name="Wang Y."/>
            <person name="Liao N.Y."/>
            <person name="Taylor G."/>
            <person name="Tanguay P."/>
            <person name="Feau N."/>
            <person name="Henrissat B."/>
            <person name="Chan S.K."/>
            <person name="Hesse-Orce U."/>
            <person name="Alamouti S.M."/>
            <person name="Tsui C.K.M."/>
            <person name="Docking R.T."/>
            <person name="Levasseur A."/>
            <person name="Haridas S."/>
            <person name="Robertson G."/>
            <person name="Birol I."/>
            <person name="Holt R.A."/>
            <person name="Marra M.A."/>
            <person name="Hamelin R.C."/>
            <person name="Hirst M."/>
            <person name="Jones S.J.M."/>
            <person name="Bohlmann J."/>
            <person name="Breuil C."/>
        </authorList>
    </citation>
    <scope>NUCLEOTIDE SEQUENCE [LARGE SCALE GENOMIC DNA]</scope>
    <source>
        <strain evidence="3">kw1407 / UAMH 11150</strain>
    </source>
</reference>
<dbReference type="PANTHER" id="PTHR13847">
    <property type="entry name" value="SARCOSINE DEHYDROGENASE-RELATED"/>
    <property type="match status" value="1"/>
</dbReference>
<dbReference type="Gene3D" id="3.50.50.60">
    <property type="entry name" value="FAD/NAD(P)-binding domain"/>
    <property type="match status" value="1"/>
</dbReference>
<sequence>METPKTTLPVPEPTTEAFWRTQLHELDSYRTTAVLPGTVDVAVIGAGFAGVTAAYHMYHGAGTAPASVLMLEARGACSGATGRNGGQLKADTYFKILPYTRKFGAAQAAAVARFETDNVMAVKALVEAENIDCDLVLTRALDVYTDAAQADEVEAGYRELVRIGVADLADVQLLRGAAAEAASGIHGAKAVVSLTAGHLWPYKMVMHLLSGMVQNEVQTGFNLQTNTPVTAVEAADLGSDDDTPPWILTTPRGRVRARQVLFATNGYTAAIAPQFHARIVPVRGICSHIAVADPDNRRRERAARPPLANSYSLRYGPGLADYLIPRLDGSIVVGGAKGAFWHDRSQWYGVTDDTRLIEPAADYFDGLMQRHFRGWEQSAASTDHVWTGIMGWTADFMPYVGPVPGRPGQFICAGFSGHGMPQVLLSSKAVVAMMAGSPYDHTGLPPPFEPTEARLASEKNELLDL</sequence>
<dbReference type="EMBL" id="GL630006">
    <property type="protein sequence ID" value="EFW98514.1"/>
    <property type="molecule type" value="Genomic_DNA"/>
</dbReference>
<gene>
    <name evidence="2" type="ORF">CMQ_4366</name>
</gene>
<evidence type="ECO:0000313" key="3">
    <source>
        <dbReference type="Proteomes" id="UP000007796"/>
    </source>
</evidence>
<dbReference type="OrthoDB" id="429143at2759"/>
<dbReference type="eggNOG" id="ENOG502S0HA">
    <property type="taxonomic scope" value="Eukaryota"/>
</dbReference>
<dbReference type="STRING" id="655863.F0XTN0"/>
<organism evidence="3">
    <name type="scientific">Grosmannia clavigera (strain kw1407 / UAMH 11150)</name>
    <name type="common">Blue stain fungus</name>
    <name type="synonym">Graphiocladiella clavigera</name>
    <dbReference type="NCBI Taxonomy" id="655863"/>
    <lineage>
        <taxon>Eukaryota</taxon>
        <taxon>Fungi</taxon>
        <taxon>Dikarya</taxon>
        <taxon>Ascomycota</taxon>
        <taxon>Pezizomycotina</taxon>
        <taxon>Sordariomycetes</taxon>
        <taxon>Sordariomycetidae</taxon>
        <taxon>Ophiostomatales</taxon>
        <taxon>Ophiostomataceae</taxon>
        <taxon>Leptographium</taxon>
    </lineage>
</organism>
<proteinExistence type="predicted"/>
<evidence type="ECO:0000259" key="1">
    <source>
        <dbReference type="Pfam" id="PF01266"/>
    </source>
</evidence>
<dbReference type="InterPro" id="IPR006076">
    <property type="entry name" value="FAD-dep_OxRdtase"/>
</dbReference>
<dbReference type="AlphaFoldDB" id="F0XTN0"/>
<dbReference type="Gene3D" id="3.30.9.10">
    <property type="entry name" value="D-Amino Acid Oxidase, subunit A, domain 2"/>
    <property type="match status" value="1"/>
</dbReference>
<dbReference type="GeneID" id="25977569"/>
<dbReference type="Pfam" id="PF01266">
    <property type="entry name" value="DAO"/>
    <property type="match status" value="1"/>
</dbReference>
<dbReference type="HOGENOM" id="CLU_022730_0_1_1"/>
<evidence type="ECO:0000313" key="2">
    <source>
        <dbReference type="EMBL" id="EFW98514.1"/>
    </source>
</evidence>
<dbReference type="InterPro" id="IPR036188">
    <property type="entry name" value="FAD/NAD-bd_sf"/>
</dbReference>
<feature type="domain" description="FAD dependent oxidoreductase" evidence="1">
    <location>
        <begin position="40"/>
        <end position="432"/>
    </location>
</feature>
<name>F0XTN0_GROCL</name>
<dbReference type="GO" id="GO:0005737">
    <property type="term" value="C:cytoplasm"/>
    <property type="evidence" value="ECO:0007669"/>
    <property type="project" value="TreeGrafter"/>
</dbReference>
<keyword evidence="3" id="KW-1185">Reference proteome</keyword>
<dbReference type="InParanoid" id="F0XTN0"/>
<dbReference type="Proteomes" id="UP000007796">
    <property type="component" value="Unassembled WGS sequence"/>
</dbReference>
<dbReference type="RefSeq" id="XP_014167997.1">
    <property type="nucleotide sequence ID" value="XM_014312522.1"/>
</dbReference>
<protein>
    <submittedName>
        <fullName evidence="2">FAD dependent oxidoreductase superfamily</fullName>
    </submittedName>
</protein>
<dbReference type="SUPFAM" id="SSF51905">
    <property type="entry name" value="FAD/NAD(P)-binding domain"/>
    <property type="match status" value="1"/>
</dbReference>
<accession>F0XTN0</accession>